<name>A0A5C8KX93_9GAMM</name>
<dbReference type="OrthoDB" id="6051102at2"/>
<comment type="caution">
    <text evidence="2">The sequence shown here is derived from an EMBL/GenBank/DDBJ whole genome shotgun (WGS) entry which is preliminary data.</text>
</comment>
<feature type="compositionally biased region" description="Basic and acidic residues" evidence="1">
    <location>
        <begin position="192"/>
        <end position="206"/>
    </location>
</feature>
<feature type="region of interest" description="Disordered" evidence="1">
    <location>
        <begin position="165"/>
        <end position="284"/>
    </location>
</feature>
<feature type="compositionally biased region" description="Low complexity" evidence="1">
    <location>
        <begin position="225"/>
        <end position="237"/>
    </location>
</feature>
<accession>A0A5C8KX93</accession>
<evidence type="ECO:0000313" key="3">
    <source>
        <dbReference type="Proteomes" id="UP000321248"/>
    </source>
</evidence>
<evidence type="ECO:0008006" key="4">
    <source>
        <dbReference type="Google" id="ProtNLM"/>
    </source>
</evidence>
<feature type="compositionally biased region" description="Basic and acidic residues" evidence="1">
    <location>
        <begin position="259"/>
        <end position="284"/>
    </location>
</feature>
<dbReference type="RefSeq" id="WP_147890919.1">
    <property type="nucleotide sequence ID" value="NZ_VRTS01000002.1"/>
</dbReference>
<dbReference type="EMBL" id="VRTS01000002">
    <property type="protein sequence ID" value="TXK64999.1"/>
    <property type="molecule type" value="Genomic_DNA"/>
</dbReference>
<reference evidence="2 3" key="1">
    <citation type="submission" date="2019-08" db="EMBL/GenBank/DDBJ databases">
        <authorList>
            <person name="Karlyshev A.V."/>
        </authorList>
    </citation>
    <scope>NUCLEOTIDE SEQUENCE [LARGE SCALE GENOMIC DNA]</scope>
    <source>
        <strain evidence="2 3">Alg18-2.2</strain>
    </source>
</reference>
<keyword evidence="3" id="KW-1185">Reference proteome</keyword>
<dbReference type="AlphaFoldDB" id="A0A5C8KX93"/>
<organism evidence="2 3">
    <name type="scientific">Alkalisalibacterium limincola</name>
    <dbReference type="NCBI Taxonomy" id="2699169"/>
    <lineage>
        <taxon>Bacteria</taxon>
        <taxon>Pseudomonadati</taxon>
        <taxon>Pseudomonadota</taxon>
        <taxon>Gammaproteobacteria</taxon>
        <taxon>Lysobacterales</taxon>
        <taxon>Lysobacteraceae</taxon>
        <taxon>Alkalisalibacterium</taxon>
    </lineage>
</organism>
<protein>
    <recommendedName>
        <fullName evidence="4">General secretion pathway protein GspN</fullName>
    </recommendedName>
</protein>
<gene>
    <name evidence="2" type="ORF">FU658_04090</name>
</gene>
<proteinExistence type="predicted"/>
<sequence length="284" mass="30902">MPARLTPFTLLLLTLAGWALVSAVVALAGLGGRYGLHPDDPALVPPLPDTRQVDDQAVFDYTVLTEASERPLFSVDRRPAPVNLAEGEAVDDTADLTVTSIILTPQLQAALVRRNGSEDTQRVRVGEDVPGSPGWRLLELQPRLAVFDGPDGRVDLELRVFDGQGGEAPTRVATPNVTRAEETSRRAALQQRVREARERAAARGESDADGASPVGSVQAEGTPTGAERGAAEQQGGEAARREQRQDAPQQEMTPEEQAEAIRQRIEERREQLRQRARRSTDELE</sequence>
<evidence type="ECO:0000313" key="2">
    <source>
        <dbReference type="EMBL" id="TXK64999.1"/>
    </source>
</evidence>
<evidence type="ECO:0000256" key="1">
    <source>
        <dbReference type="SAM" id="MobiDB-lite"/>
    </source>
</evidence>
<dbReference type="Proteomes" id="UP000321248">
    <property type="component" value="Unassembled WGS sequence"/>
</dbReference>